<dbReference type="Gene3D" id="3.40.190.10">
    <property type="entry name" value="Periplasmic binding protein-like II"/>
    <property type="match status" value="2"/>
</dbReference>
<protein>
    <recommendedName>
        <fullName evidence="3">ABC transporter substrate-binding protein</fullName>
    </recommendedName>
</protein>
<dbReference type="HOGENOM" id="CLU_031285_5_0_11"/>
<name>Z9JVS4_9MICO</name>
<dbReference type="InterPro" id="IPR006059">
    <property type="entry name" value="SBP"/>
</dbReference>
<dbReference type="AlphaFoldDB" id="Z9JVS4"/>
<evidence type="ECO:0000313" key="2">
    <source>
        <dbReference type="Proteomes" id="UP000023067"/>
    </source>
</evidence>
<dbReference type="InterPro" id="IPR050490">
    <property type="entry name" value="Bact_solute-bd_prot1"/>
</dbReference>
<dbReference type="eggNOG" id="COG1653">
    <property type="taxonomic scope" value="Bacteria"/>
</dbReference>
<dbReference type="STRING" id="396014.BF93_12070"/>
<proteinExistence type="predicted"/>
<dbReference type="EMBL" id="JDYK01000003">
    <property type="protein sequence ID" value="EWS82475.1"/>
    <property type="molecule type" value="Genomic_DNA"/>
</dbReference>
<accession>Z9JVS4</accession>
<evidence type="ECO:0008006" key="3">
    <source>
        <dbReference type="Google" id="ProtNLM"/>
    </source>
</evidence>
<sequence>MLGAGATALLASPLVAGCGPGADRGGRGGSDGLRVSWYGGVPVHEGVDGALAAFGTAHPDIPVTSEKAEFSAYWDKLATQTAGGQSPDVFRMSMSYFQEYADRGALLDLSDLIGDPLDISSLDADVAASGDVGGGTFGIGQSSITHATFRNTRLAEEHGITLPAAWSWDDFAEFCRSLAGAAGEGVYGSTDASGSFQIFEVWARQHGIDQFTEEGYAGTAELVEEWFALWQGLRAAKAVPPADITAEAGGFENSPLSLGSAAVEFGWVQQITFYQPFLPEAPLEVAPVPGMTAGDLSGQFVKALDLWCVAATSANPENAAQLIDFLVHDEEAVRSIGLTLGVPPSESSRELLAAAPDTPEGRAIAYVESVTGSTGEAPGPWPVGYSTLLDAFSRVSQDVAFGDADPSAAADDFVAQAQEAIAAG</sequence>
<comment type="caution">
    <text evidence="1">The sequence shown here is derived from an EMBL/GenBank/DDBJ whole genome shotgun (WGS) entry which is preliminary data.</text>
</comment>
<reference evidence="1 2" key="1">
    <citation type="submission" date="2014-02" db="EMBL/GenBank/DDBJ databases">
        <title>Genome sequence of Brachybacterium phenoliresistens strain W13A50.</title>
        <authorList>
            <person name="Wang X."/>
        </authorList>
    </citation>
    <scope>NUCLEOTIDE SEQUENCE [LARGE SCALE GENOMIC DNA]</scope>
    <source>
        <strain evidence="1 2">W13A50</strain>
    </source>
</reference>
<evidence type="ECO:0000313" key="1">
    <source>
        <dbReference type="EMBL" id="EWS82475.1"/>
    </source>
</evidence>
<dbReference type="PANTHER" id="PTHR43649">
    <property type="entry name" value="ARABINOSE-BINDING PROTEIN-RELATED"/>
    <property type="match status" value="1"/>
</dbReference>
<dbReference type="PANTHER" id="PTHR43649:SF11">
    <property type="entry name" value="ABC TRANSPORTER SUBSTRATE-BINDING PROTEIN YESO-RELATED"/>
    <property type="match status" value="1"/>
</dbReference>
<organism evidence="1 2">
    <name type="scientific">Brachybacterium phenoliresistens</name>
    <dbReference type="NCBI Taxonomy" id="396014"/>
    <lineage>
        <taxon>Bacteria</taxon>
        <taxon>Bacillati</taxon>
        <taxon>Actinomycetota</taxon>
        <taxon>Actinomycetes</taxon>
        <taxon>Micrococcales</taxon>
        <taxon>Dermabacteraceae</taxon>
        <taxon>Brachybacterium</taxon>
    </lineage>
</organism>
<dbReference type="Proteomes" id="UP000023067">
    <property type="component" value="Unassembled WGS sequence"/>
</dbReference>
<dbReference type="Pfam" id="PF13416">
    <property type="entry name" value="SBP_bac_8"/>
    <property type="match status" value="1"/>
</dbReference>
<dbReference type="SUPFAM" id="SSF53850">
    <property type="entry name" value="Periplasmic binding protein-like II"/>
    <property type="match status" value="1"/>
</dbReference>
<dbReference type="PATRIC" id="fig|396014.3.peg.920"/>
<gene>
    <name evidence="1" type="ORF">BF93_12070</name>
</gene>
<keyword evidence="2" id="KW-1185">Reference proteome</keyword>